<evidence type="ECO:0000313" key="3">
    <source>
        <dbReference type="Proteomes" id="UP000324222"/>
    </source>
</evidence>
<name>A0A5B7J5C6_PORTR</name>
<accession>A0A5B7J5C6</accession>
<sequence length="87" mass="9535">MQSATPGAAALASPNRAVKGRLPRLYNTARVSTRGIKRVLGERHDMRSLPLNKQPASQPASQPVLRSVLSTQPLMQLTLEMPIKSQY</sequence>
<proteinExistence type="predicted"/>
<comment type="caution">
    <text evidence="2">The sequence shown here is derived from an EMBL/GenBank/DDBJ whole genome shotgun (WGS) entry which is preliminary data.</text>
</comment>
<evidence type="ECO:0000256" key="1">
    <source>
        <dbReference type="SAM" id="MobiDB-lite"/>
    </source>
</evidence>
<evidence type="ECO:0000313" key="2">
    <source>
        <dbReference type="EMBL" id="MPC88697.1"/>
    </source>
</evidence>
<protein>
    <submittedName>
        <fullName evidence="2">Uncharacterized protein</fullName>
    </submittedName>
</protein>
<feature type="region of interest" description="Disordered" evidence="1">
    <location>
        <begin position="41"/>
        <end position="64"/>
    </location>
</feature>
<gene>
    <name evidence="2" type="ORF">E2C01_083616</name>
</gene>
<organism evidence="2 3">
    <name type="scientific">Portunus trituberculatus</name>
    <name type="common">Swimming crab</name>
    <name type="synonym">Neptunus trituberculatus</name>
    <dbReference type="NCBI Taxonomy" id="210409"/>
    <lineage>
        <taxon>Eukaryota</taxon>
        <taxon>Metazoa</taxon>
        <taxon>Ecdysozoa</taxon>
        <taxon>Arthropoda</taxon>
        <taxon>Crustacea</taxon>
        <taxon>Multicrustacea</taxon>
        <taxon>Malacostraca</taxon>
        <taxon>Eumalacostraca</taxon>
        <taxon>Eucarida</taxon>
        <taxon>Decapoda</taxon>
        <taxon>Pleocyemata</taxon>
        <taxon>Brachyura</taxon>
        <taxon>Eubrachyura</taxon>
        <taxon>Portunoidea</taxon>
        <taxon>Portunidae</taxon>
        <taxon>Portuninae</taxon>
        <taxon>Portunus</taxon>
    </lineage>
</organism>
<keyword evidence="3" id="KW-1185">Reference proteome</keyword>
<reference evidence="2 3" key="1">
    <citation type="submission" date="2019-05" db="EMBL/GenBank/DDBJ databases">
        <title>Another draft genome of Portunus trituberculatus and its Hox gene families provides insights of decapod evolution.</title>
        <authorList>
            <person name="Jeong J.-H."/>
            <person name="Song I."/>
            <person name="Kim S."/>
            <person name="Choi T."/>
            <person name="Kim D."/>
            <person name="Ryu S."/>
            <person name="Kim W."/>
        </authorList>
    </citation>
    <scope>NUCLEOTIDE SEQUENCE [LARGE SCALE GENOMIC DNA]</scope>
    <source>
        <tissue evidence="2">Muscle</tissue>
    </source>
</reference>
<dbReference type="EMBL" id="VSRR010078652">
    <property type="protein sequence ID" value="MPC88697.1"/>
    <property type="molecule type" value="Genomic_DNA"/>
</dbReference>
<dbReference type="AlphaFoldDB" id="A0A5B7J5C6"/>
<dbReference type="Proteomes" id="UP000324222">
    <property type="component" value="Unassembled WGS sequence"/>
</dbReference>